<dbReference type="Proteomes" id="UP000292919">
    <property type="component" value="Unassembled WGS sequence"/>
</dbReference>
<dbReference type="RefSeq" id="WP_118229046.1">
    <property type="nucleotide sequence ID" value="NZ_DBFBQU010000224.1"/>
</dbReference>
<dbReference type="InterPro" id="IPR036390">
    <property type="entry name" value="WH_DNA-bd_sf"/>
</dbReference>
<keyword evidence="3" id="KW-1185">Reference proteome</keyword>
<dbReference type="PROSITE" id="PS50995">
    <property type="entry name" value="HTH_MARR_2"/>
    <property type="match status" value="1"/>
</dbReference>
<feature type="domain" description="HTH marR-type" evidence="1">
    <location>
        <begin position="8"/>
        <end position="152"/>
    </location>
</feature>
<comment type="caution">
    <text evidence="2">The sequence shown here is derived from an EMBL/GenBank/DDBJ whole genome shotgun (WGS) entry which is preliminary data.</text>
</comment>
<dbReference type="EMBL" id="SIXC01000001">
    <property type="protein sequence ID" value="TBH81747.1"/>
    <property type="molecule type" value="Genomic_DNA"/>
</dbReference>
<name>A0A6H3FDI9_9BACT</name>
<dbReference type="InterPro" id="IPR036388">
    <property type="entry name" value="WH-like_DNA-bd_sf"/>
</dbReference>
<reference evidence="2 3" key="1">
    <citation type="submission" date="2018-12" db="EMBL/GenBank/DDBJ databases">
        <title>First genome draft of Desulfovibrio legallis sp. nov.</title>
        <authorList>
            <person name="Ben Dhia O."/>
            <person name="Najjari A."/>
            <person name="Ferjani R."/>
            <person name="Fhoula I."/>
            <person name="Fardeau M.-L."/>
            <person name="Boudabbous A."/>
            <person name="Ouzari H.I."/>
        </authorList>
    </citation>
    <scope>NUCLEOTIDE SEQUENCE [LARGE SCALE GENOMIC DNA]</scope>
    <source>
        <strain evidence="2 3">H1T</strain>
    </source>
</reference>
<dbReference type="PANTHER" id="PTHR33164">
    <property type="entry name" value="TRANSCRIPTIONAL REGULATOR, MARR FAMILY"/>
    <property type="match status" value="1"/>
</dbReference>
<dbReference type="Pfam" id="PF12802">
    <property type="entry name" value="MarR_2"/>
    <property type="match status" value="1"/>
</dbReference>
<dbReference type="InterPro" id="IPR039422">
    <property type="entry name" value="MarR/SlyA-like"/>
</dbReference>
<sequence>MPEKDTLKPQVMAGIFSLVQRMEEVDGLFDKVGFTLVEEGLGGLILTELHFLALIAAEGAVNGATAARKLRMTRGGVSKMAARLQVAGFIQTRTLPGDRKSRHYTLTPKGWHAARIHQTLHALAEDMLWTRLKACSETELALFVRMLERVSEALSASNRHILANAATLLQADAAMRGADRREKEAP</sequence>
<dbReference type="AlphaFoldDB" id="A0A6H3FDI9"/>
<dbReference type="PANTHER" id="PTHR33164:SF43">
    <property type="entry name" value="HTH-TYPE TRANSCRIPTIONAL REPRESSOR YETL"/>
    <property type="match status" value="1"/>
</dbReference>
<evidence type="ECO:0000313" key="3">
    <source>
        <dbReference type="Proteomes" id="UP000292919"/>
    </source>
</evidence>
<dbReference type="GO" id="GO:0003700">
    <property type="term" value="F:DNA-binding transcription factor activity"/>
    <property type="evidence" value="ECO:0007669"/>
    <property type="project" value="InterPro"/>
</dbReference>
<organism evidence="2 3">
    <name type="scientific">Desulfovibrio legallii</name>
    <dbReference type="NCBI Taxonomy" id="571438"/>
    <lineage>
        <taxon>Bacteria</taxon>
        <taxon>Pseudomonadati</taxon>
        <taxon>Thermodesulfobacteriota</taxon>
        <taxon>Desulfovibrionia</taxon>
        <taxon>Desulfovibrionales</taxon>
        <taxon>Desulfovibrionaceae</taxon>
        <taxon>Desulfovibrio</taxon>
    </lineage>
</organism>
<evidence type="ECO:0000313" key="2">
    <source>
        <dbReference type="EMBL" id="TBH81747.1"/>
    </source>
</evidence>
<gene>
    <name evidence="2" type="ORF">EB812_00190</name>
</gene>
<dbReference type="SMART" id="SM00347">
    <property type="entry name" value="HTH_MARR"/>
    <property type="match status" value="1"/>
</dbReference>
<protein>
    <submittedName>
        <fullName evidence="2">MarR family transcriptional regulator</fullName>
    </submittedName>
</protein>
<dbReference type="GO" id="GO:0006950">
    <property type="term" value="P:response to stress"/>
    <property type="evidence" value="ECO:0007669"/>
    <property type="project" value="TreeGrafter"/>
</dbReference>
<dbReference type="Gene3D" id="1.10.10.10">
    <property type="entry name" value="Winged helix-like DNA-binding domain superfamily/Winged helix DNA-binding domain"/>
    <property type="match status" value="1"/>
</dbReference>
<dbReference type="InterPro" id="IPR000835">
    <property type="entry name" value="HTH_MarR-typ"/>
</dbReference>
<dbReference type="SUPFAM" id="SSF46785">
    <property type="entry name" value="Winged helix' DNA-binding domain"/>
    <property type="match status" value="1"/>
</dbReference>
<proteinExistence type="predicted"/>
<evidence type="ECO:0000259" key="1">
    <source>
        <dbReference type="PROSITE" id="PS50995"/>
    </source>
</evidence>
<accession>A0A6H3FDI9</accession>